<organism evidence="1 2">
    <name type="scientific">Aureobasidium subglaciale (strain EXF-2481)</name>
    <name type="common">Aureobasidium pullulans var. subglaciale</name>
    <dbReference type="NCBI Taxonomy" id="1043005"/>
    <lineage>
        <taxon>Eukaryota</taxon>
        <taxon>Fungi</taxon>
        <taxon>Dikarya</taxon>
        <taxon>Ascomycota</taxon>
        <taxon>Pezizomycotina</taxon>
        <taxon>Dothideomycetes</taxon>
        <taxon>Dothideomycetidae</taxon>
        <taxon>Dothideales</taxon>
        <taxon>Saccotheciaceae</taxon>
        <taxon>Aureobasidium</taxon>
    </lineage>
</organism>
<dbReference type="RefSeq" id="XP_013342684.1">
    <property type="nucleotide sequence ID" value="XM_013487230.1"/>
</dbReference>
<evidence type="ECO:0000313" key="2">
    <source>
        <dbReference type="Proteomes" id="UP000030641"/>
    </source>
</evidence>
<accession>A0A074YDA1</accession>
<dbReference type="OrthoDB" id="10448688at2759"/>
<evidence type="ECO:0000313" key="1">
    <source>
        <dbReference type="EMBL" id="KEQ94024.1"/>
    </source>
</evidence>
<gene>
    <name evidence="1" type="ORF">AUEXF2481DRAFT_289338</name>
</gene>
<keyword evidence="2" id="KW-1185">Reference proteome</keyword>
<dbReference type="InParanoid" id="A0A074YDA1"/>
<proteinExistence type="predicted"/>
<dbReference type="AlphaFoldDB" id="A0A074YDA1"/>
<protein>
    <submittedName>
        <fullName evidence="1">Uncharacterized protein</fullName>
    </submittedName>
</protein>
<dbReference type="HOGENOM" id="CLU_1562580_0_0_1"/>
<sequence>MSVISNDLIAQLDLSKLLSYFLPILVDTYFFSIRRRFYHSISLFLRRGPEQRPGCPSRPQSNRICPKLDFVLGCGGEFTNVWSTPAIPSLLRRVKVSVTRICIVRGCSLCYHAFNSWRVPRYPLSEPLETRMIVVKMWLHLLLPRSLDRTLRLGTSFRPCREKINPGFRGR</sequence>
<dbReference type="Proteomes" id="UP000030641">
    <property type="component" value="Unassembled WGS sequence"/>
</dbReference>
<dbReference type="GeneID" id="25363824"/>
<reference evidence="1 2" key="1">
    <citation type="journal article" date="2014" name="BMC Genomics">
        <title>Genome sequencing of four Aureobasidium pullulans varieties: biotechnological potential, stress tolerance, and description of new species.</title>
        <authorList>
            <person name="Gostin Ar C."/>
            <person name="Ohm R.A."/>
            <person name="Kogej T."/>
            <person name="Sonjak S."/>
            <person name="Turk M."/>
            <person name="Zajc J."/>
            <person name="Zalar P."/>
            <person name="Grube M."/>
            <person name="Sun H."/>
            <person name="Han J."/>
            <person name="Sharma A."/>
            <person name="Chiniquy J."/>
            <person name="Ngan C.Y."/>
            <person name="Lipzen A."/>
            <person name="Barry K."/>
            <person name="Grigoriev I.V."/>
            <person name="Gunde-Cimerman N."/>
        </authorList>
    </citation>
    <scope>NUCLEOTIDE SEQUENCE [LARGE SCALE GENOMIC DNA]</scope>
    <source>
        <strain evidence="1 2">EXF-2481</strain>
    </source>
</reference>
<dbReference type="EMBL" id="KL584763">
    <property type="protein sequence ID" value="KEQ94024.1"/>
    <property type="molecule type" value="Genomic_DNA"/>
</dbReference>
<name>A0A074YDA1_AURSE</name>